<name>A0A6F9D9R2_9ASCI</name>
<keyword evidence="10 13" id="KW-0408">Iron</keyword>
<dbReference type="Gene3D" id="1.10.630.10">
    <property type="entry name" value="Cytochrome P450"/>
    <property type="match status" value="1"/>
</dbReference>
<dbReference type="InterPro" id="IPR001128">
    <property type="entry name" value="Cyt_P450"/>
</dbReference>
<dbReference type="PROSITE" id="PS00086">
    <property type="entry name" value="CYTOCHROME_P450"/>
    <property type="match status" value="1"/>
</dbReference>
<dbReference type="FunFam" id="1.10.630.10:FF:000238">
    <property type="entry name" value="Cytochrome P450 2A6"/>
    <property type="match status" value="1"/>
</dbReference>
<dbReference type="AlphaFoldDB" id="A0A6F9D9R2"/>
<evidence type="ECO:0000256" key="9">
    <source>
        <dbReference type="ARBA" id="ARBA00023002"/>
    </source>
</evidence>
<proteinExistence type="evidence at transcript level"/>
<comment type="subcellular location">
    <subcellularLocation>
        <location evidence="3">Endoplasmic reticulum membrane</location>
        <topology evidence="3">Peripheral membrane protein</topology>
    </subcellularLocation>
    <subcellularLocation>
        <location evidence="2">Microsome membrane</location>
        <topology evidence="2">Peripheral membrane protein</topology>
    </subcellularLocation>
</comment>
<accession>A0A6F9D9R2</accession>
<feature type="binding site" description="axial binding residue" evidence="13">
    <location>
        <position position="401"/>
    </location>
    <ligand>
        <name>heme</name>
        <dbReference type="ChEBI" id="CHEBI:30413"/>
    </ligand>
    <ligandPart>
        <name>Fe</name>
        <dbReference type="ChEBI" id="CHEBI:18248"/>
    </ligandPart>
</feature>
<protein>
    <submittedName>
        <fullName evidence="15">Cytochrome P450 2C42-like</fullName>
    </submittedName>
</protein>
<keyword evidence="8" id="KW-0492">Microsome</keyword>
<dbReference type="SUPFAM" id="SSF48264">
    <property type="entry name" value="Cytochrome P450"/>
    <property type="match status" value="1"/>
</dbReference>
<keyword evidence="11 14" id="KW-0503">Monooxygenase</keyword>
<dbReference type="PRINTS" id="PR00463">
    <property type="entry name" value="EP450I"/>
</dbReference>
<evidence type="ECO:0000256" key="2">
    <source>
        <dbReference type="ARBA" id="ARBA00004174"/>
    </source>
</evidence>
<dbReference type="GO" id="GO:0006082">
    <property type="term" value="P:organic acid metabolic process"/>
    <property type="evidence" value="ECO:0007669"/>
    <property type="project" value="TreeGrafter"/>
</dbReference>
<evidence type="ECO:0000256" key="1">
    <source>
        <dbReference type="ARBA" id="ARBA00001971"/>
    </source>
</evidence>
<keyword evidence="6 13" id="KW-0479">Metal-binding</keyword>
<dbReference type="GO" id="GO:0016712">
    <property type="term" value="F:oxidoreductase activity, acting on paired donors, with incorporation or reduction of molecular oxygen, reduced flavin or flavoprotein as one donor, and incorporation of one atom of oxygen"/>
    <property type="evidence" value="ECO:0007669"/>
    <property type="project" value="TreeGrafter"/>
</dbReference>
<evidence type="ECO:0000256" key="13">
    <source>
        <dbReference type="PIRSR" id="PIRSR602401-1"/>
    </source>
</evidence>
<evidence type="ECO:0000256" key="5">
    <source>
        <dbReference type="ARBA" id="ARBA00022617"/>
    </source>
</evidence>
<evidence type="ECO:0000256" key="11">
    <source>
        <dbReference type="ARBA" id="ARBA00023033"/>
    </source>
</evidence>
<keyword evidence="5 13" id="KW-0349">Heme</keyword>
<evidence type="ECO:0000313" key="15">
    <source>
        <dbReference type="EMBL" id="CAB3235475.1"/>
    </source>
</evidence>
<dbReference type="GO" id="GO:0020037">
    <property type="term" value="F:heme binding"/>
    <property type="evidence" value="ECO:0007669"/>
    <property type="project" value="InterPro"/>
</dbReference>
<dbReference type="EMBL" id="LR784295">
    <property type="protein sequence ID" value="CAB3235475.1"/>
    <property type="molecule type" value="mRNA"/>
</dbReference>
<dbReference type="InterPro" id="IPR036396">
    <property type="entry name" value="Cyt_P450_sf"/>
</dbReference>
<evidence type="ECO:0000256" key="8">
    <source>
        <dbReference type="ARBA" id="ARBA00022848"/>
    </source>
</evidence>
<dbReference type="PANTHER" id="PTHR24300">
    <property type="entry name" value="CYTOCHROME P450 508A4-RELATED"/>
    <property type="match status" value="1"/>
</dbReference>
<evidence type="ECO:0000256" key="3">
    <source>
        <dbReference type="ARBA" id="ARBA00004406"/>
    </source>
</evidence>
<evidence type="ECO:0000256" key="7">
    <source>
        <dbReference type="ARBA" id="ARBA00022824"/>
    </source>
</evidence>
<evidence type="ECO:0000256" key="10">
    <source>
        <dbReference type="ARBA" id="ARBA00023004"/>
    </source>
</evidence>
<dbReference type="GO" id="GO:0005506">
    <property type="term" value="F:iron ion binding"/>
    <property type="evidence" value="ECO:0007669"/>
    <property type="project" value="InterPro"/>
</dbReference>
<reference evidence="15" key="1">
    <citation type="submission" date="2020-04" db="EMBL/GenBank/DDBJ databases">
        <authorList>
            <person name="Neveu A P."/>
        </authorList>
    </citation>
    <scope>NUCLEOTIDE SEQUENCE</scope>
    <source>
        <tissue evidence="15">Whole embryo</tissue>
    </source>
</reference>
<sequence>MANNPDIQDLATLSSQYGNLFGIKRGGSTYIVCIKGYDLFREVMLDNSKTFAARPSTVVQKILRGETCEGIATSQYGPGLIAHRKLFHSVLRSMGINGKDLAKLVVEELPYFVDELHSLVSSCSGMAKIDDISEVFQYASLNVLAYFTFGNRYSYKDGKFKILLKNNFQIFSLMSKLTSPGLILVSIIPNLYKFWLPKTAREIQACVRNLETFIASEIEYHKSTLDLNSPRDLIDYYLLEVATQSSKHFTETGVRKAVMDVFQAGTETTSTTLKWAVLYMANNPDIQEKIQCEINEVLGNKLPTYEDRIKMPYTEASIMEVQRKASIAPVGVLHAAGESTKLMGYDIPKGSLIVPMYTSFLHSPEHWKNPFQFDPKNFLDANGQVGTRPAFMPFGAGLRACLGINIAKQELFLFFTTMLQHFTFQLPPGILKLDEDYIPGLTLQPKSFQVVLKQRH</sequence>
<evidence type="ECO:0000256" key="12">
    <source>
        <dbReference type="ARBA" id="ARBA00023136"/>
    </source>
</evidence>
<dbReference type="InterPro" id="IPR017972">
    <property type="entry name" value="Cyt_P450_CS"/>
</dbReference>
<dbReference type="PANTHER" id="PTHR24300:SF404">
    <property type="entry name" value="CYTOCHROME P450 2D6-LIKE"/>
    <property type="match status" value="1"/>
</dbReference>
<evidence type="ECO:0000256" key="14">
    <source>
        <dbReference type="RuleBase" id="RU000461"/>
    </source>
</evidence>
<comment type="similarity">
    <text evidence="4 14">Belongs to the cytochrome P450 family.</text>
</comment>
<dbReference type="PRINTS" id="PR00385">
    <property type="entry name" value="P450"/>
</dbReference>
<dbReference type="GO" id="GO:0006805">
    <property type="term" value="P:xenobiotic metabolic process"/>
    <property type="evidence" value="ECO:0007669"/>
    <property type="project" value="TreeGrafter"/>
</dbReference>
<dbReference type="GO" id="GO:0005789">
    <property type="term" value="C:endoplasmic reticulum membrane"/>
    <property type="evidence" value="ECO:0007669"/>
    <property type="project" value="UniProtKB-SubCell"/>
</dbReference>
<evidence type="ECO:0000256" key="4">
    <source>
        <dbReference type="ARBA" id="ARBA00010617"/>
    </source>
</evidence>
<dbReference type="InterPro" id="IPR002401">
    <property type="entry name" value="Cyt_P450_E_grp-I"/>
</dbReference>
<comment type="cofactor">
    <cofactor evidence="1 13">
        <name>heme</name>
        <dbReference type="ChEBI" id="CHEBI:30413"/>
    </cofactor>
</comment>
<dbReference type="GO" id="GO:0008395">
    <property type="term" value="F:steroid hydroxylase activity"/>
    <property type="evidence" value="ECO:0007669"/>
    <property type="project" value="TreeGrafter"/>
</dbReference>
<dbReference type="Pfam" id="PF00067">
    <property type="entry name" value="p450"/>
    <property type="match status" value="1"/>
</dbReference>
<keyword evidence="12" id="KW-0472">Membrane</keyword>
<keyword evidence="7" id="KW-0256">Endoplasmic reticulum</keyword>
<gene>
    <name evidence="15" type="primary">Cyp2b19-003</name>
</gene>
<keyword evidence="9 14" id="KW-0560">Oxidoreductase</keyword>
<organism evidence="15">
    <name type="scientific">Phallusia mammillata</name>
    <dbReference type="NCBI Taxonomy" id="59560"/>
    <lineage>
        <taxon>Eukaryota</taxon>
        <taxon>Metazoa</taxon>
        <taxon>Chordata</taxon>
        <taxon>Tunicata</taxon>
        <taxon>Ascidiacea</taxon>
        <taxon>Phlebobranchia</taxon>
        <taxon>Ascidiidae</taxon>
        <taxon>Phallusia</taxon>
    </lineage>
</organism>
<dbReference type="InterPro" id="IPR050182">
    <property type="entry name" value="Cytochrome_P450_fam2"/>
</dbReference>
<evidence type="ECO:0000256" key="6">
    <source>
        <dbReference type="ARBA" id="ARBA00022723"/>
    </source>
</evidence>